<name>A0A0G2DU14_PHACM</name>
<accession>A0A0G2DU14</accession>
<dbReference type="EMBL" id="LCWF01000265">
    <property type="protein sequence ID" value="KKY13706.1"/>
    <property type="molecule type" value="Genomic_DNA"/>
</dbReference>
<dbReference type="OrthoDB" id="4206571at2759"/>
<dbReference type="AlphaFoldDB" id="A0A0G2DU14"/>
<reference evidence="1 2" key="1">
    <citation type="submission" date="2015-05" db="EMBL/GenBank/DDBJ databases">
        <title>Distinctive expansion of gene families associated with plant cell wall degradation and secondary metabolism in the genomes of grapevine trunk pathogens.</title>
        <authorList>
            <person name="Lawrence D.P."/>
            <person name="Travadon R."/>
            <person name="Rolshausen P.E."/>
            <person name="Baumgartner K."/>
        </authorList>
    </citation>
    <scope>NUCLEOTIDE SEQUENCE [LARGE SCALE GENOMIC DNA]</scope>
    <source>
        <strain evidence="1">UCRPC4</strain>
    </source>
</reference>
<dbReference type="Proteomes" id="UP000053317">
    <property type="component" value="Unassembled WGS sequence"/>
</dbReference>
<protein>
    <submittedName>
        <fullName evidence="1">Uncharacterized protein</fullName>
    </submittedName>
</protein>
<gene>
    <name evidence="1" type="ORF">UCRPC4_g06933</name>
</gene>
<comment type="caution">
    <text evidence="1">The sequence shown here is derived from an EMBL/GenBank/DDBJ whole genome shotgun (WGS) entry which is preliminary data.</text>
</comment>
<keyword evidence="2" id="KW-1185">Reference proteome</keyword>
<evidence type="ECO:0000313" key="2">
    <source>
        <dbReference type="Proteomes" id="UP000053317"/>
    </source>
</evidence>
<sequence>MMNHMKDVVWKYAASDKVTFQSTCLALTSGHRARFLPTESNIKSADYYARVTEPDLEIYLRTTRDHENVKAEKFTMVRTSQAMWEARFGSPERSHDYITAAITLVQQQQSMHPVVVTWLHYAYYMSQFHAQPSSIRVLASDASMFAMFFQNAEQLSMHQGNHTWSNRVPLRRQLFKRRSPLWKLLSAPTRRSVEVNEPLEDYPWVIMKSHKNGVAAIARLACLLYINATLLDLRWSYDHTAAYLKHLEDKVLVHEVDRYPSVEPFIWVLLEQEPNPEVRSHDRPLIVGKLLRISRKLRPEVCDWLSEVLLRNLSLELEGQTPEMGQWEGMLRQELLKIPDAASSALG</sequence>
<reference evidence="1 2" key="2">
    <citation type="submission" date="2015-05" db="EMBL/GenBank/DDBJ databases">
        <authorList>
            <person name="Morales-Cruz A."/>
            <person name="Amrine K.C."/>
            <person name="Cantu D."/>
        </authorList>
    </citation>
    <scope>NUCLEOTIDE SEQUENCE [LARGE SCALE GENOMIC DNA]</scope>
    <source>
        <strain evidence="1">UCRPC4</strain>
    </source>
</reference>
<organism evidence="1 2">
    <name type="scientific">Phaeomoniella chlamydospora</name>
    <name type="common">Phaeoacremonium chlamydosporum</name>
    <dbReference type="NCBI Taxonomy" id="158046"/>
    <lineage>
        <taxon>Eukaryota</taxon>
        <taxon>Fungi</taxon>
        <taxon>Dikarya</taxon>
        <taxon>Ascomycota</taxon>
        <taxon>Pezizomycotina</taxon>
        <taxon>Eurotiomycetes</taxon>
        <taxon>Chaetothyriomycetidae</taxon>
        <taxon>Phaeomoniellales</taxon>
        <taxon>Phaeomoniellaceae</taxon>
        <taxon>Phaeomoniella</taxon>
    </lineage>
</organism>
<proteinExistence type="predicted"/>
<evidence type="ECO:0000313" key="1">
    <source>
        <dbReference type="EMBL" id="KKY13706.1"/>
    </source>
</evidence>